<name>A0ABW8EMF6_STRT5</name>
<accession>A0ABW8EMF6</accession>
<dbReference type="PANTHER" id="PTHR38567:SF1">
    <property type="entry name" value="DUF4291 DOMAIN-CONTAINING PROTEIN"/>
    <property type="match status" value="1"/>
</dbReference>
<dbReference type="EMBL" id="JBIUYY010000012">
    <property type="protein sequence ID" value="MFJ2824445.1"/>
    <property type="molecule type" value="Genomic_DNA"/>
</dbReference>
<comment type="caution">
    <text evidence="1">The sequence shown here is derived from an EMBL/GenBank/DDBJ whole genome shotgun (WGS) entry which is preliminary data.</text>
</comment>
<evidence type="ECO:0000313" key="2">
    <source>
        <dbReference type="Proteomes" id="UP001617351"/>
    </source>
</evidence>
<dbReference type="RefSeq" id="WP_402384810.1">
    <property type="nucleotide sequence ID" value="NZ_JBIUYY010000012.1"/>
</dbReference>
<dbReference type="PANTHER" id="PTHR38567">
    <property type="entry name" value="DUF4291 DOMAIN-CONTAINING PROTEIN"/>
    <property type="match status" value="1"/>
</dbReference>
<evidence type="ECO:0000313" key="1">
    <source>
        <dbReference type="EMBL" id="MFJ2824445.1"/>
    </source>
</evidence>
<sequence length="208" mass="23309">MHDTADPAPDQAAAPVPYRQIRAAHTADTVTVYQAYAPSLGRPAARDGRFPPAWKRERMTWIKPSFLWMMYRCGWATKTDQETVLAVEVTREGFDDALRRACLSHYEPRTHRDREAWQEAVRSSPVRVQWDPERDLHLNPLPHRSLQLGLSGPASRAYADEWTVSIRDVTPLAAEIRALVQAGDLGAARALLPVETPYPAGPLEHLGA</sequence>
<gene>
    <name evidence="1" type="ORF">ACIO7M_25475</name>
</gene>
<organism evidence="1 2">
    <name type="scientific">Streptomyces toxytricini</name>
    <name type="common">Actinomyces toxytricini</name>
    <dbReference type="NCBI Taxonomy" id="67369"/>
    <lineage>
        <taxon>Bacteria</taxon>
        <taxon>Bacillati</taxon>
        <taxon>Actinomycetota</taxon>
        <taxon>Actinomycetes</taxon>
        <taxon>Kitasatosporales</taxon>
        <taxon>Streptomycetaceae</taxon>
        <taxon>Streptomyces</taxon>
    </lineage>
</organism>
<protein>
    <submittedName>
        <fullName evidence="1">DUF4291 domain-containing protein</fullName>
    </submittedName>
</protein>
<reference evidence="1 2" key="1">
    <citation type="submission" date="2024-10" db="EMBL/GenBank/DDBJ databases">
        <title>The Natural Products Discovery Center: Release of the First 8490 Sequenced Strains for Exploring Actinobacteria Biosynthetic Diversity.</title>
        <authorList>
            <person name="Kalkreuter E."/>
            <person name="Kautsar S.A."/>
            <person name="Yang D."/>
            <person name="Bader C.D."/>
            <person name="Teijaro C.N."/>
            <person name="Fluegel L."/>
            <person name="Davis C.M."/>
            <person name="Simpson J.R."/>
            <person name="Lauterbach L."/>
            <person name="Steele A.D."/>
            <person name="Gui C."/>
            <person name="Meng S."/>
            <person name="Li G."/>
            <person name="Viehrig K."/>
            <person name="Ye F."/>
            <person name="Su P."/>
            <person name="Kiefer A.F."/>
            <person name="Nichols A."/>
            <person name="Cepeda A.J."/>
            <person name="Yan W."/>
            <person name="Fan B."/>
            <person name="Jiang Y."/>
            <person name="Adhikari A."/>
            <person name="Zheng C.-J."/>
            <person name="Schuster L."/>
            <person name="Cowan T.M."/>
            <person name="Smanski M.J."/>
            <person name="Chevrette M.G."/>
            <person name="De Carvalho L.P.S."/>
            <person name="Shen B."/>
        </authorList>
    </citation>
    <scope>NUCLEOTIDE SEQUENCE [LARGE SCALE GENOMIC DNA]</scope>
    <source>
        <strain evidence="1 2">NPDC087220</strain>
    </source>
</reference>
<dbReference type="Pfam" id="PF14124">
    <property type="entry name" value="DUF4291"/>
    <property type="match status" value="1"/>
</dbReference>
<proteinExistence type="predicted"/>
<dbReference type="Proteomes" id="UP001617351">
    <property type="component" value="Unassembled WGS sequence"/>
</dbReference>
<dbReference type="InterPro" id="IPR025633">
    <property type="entry name" value="DUF4291"/>
</dbReference>
<keyword evidence="2" id="KW-1185">Reference proteome</keyword>